<dbReference type="Pfam" id="PF01297">
    <property type="entry name" value="ZnuA"/>
    <property type="match status" value="1"/>
</dbReference>
<sequence length="294" mass="33671">MISIKLTKILPFLPVLLFFFSCASKPKDERIVSVSILPQQYFVEQIAGDYVKINVMVPPGMNPATSDLNTEQLKKLLDSDICFAVGYLPFETVHLYPVLEGKKKPVLIRHSDTLELIAGDCQHASAHVQHPQASVDPHVWMSPRYALMMSREIYEVLAETYPEKQAVFRANYERLEKRIKQLAQQAEQELAGKTQRTFLIYHPALTYFARDYGLEQISIEEEGKEPDPRHLKKIVDIVREKKIPLIFIQNQFDVNNANSVAAETGVQIIPIDPLSPDWMAEMENLIRILKEKLN</sequence>
<feature type="coiled-coil region" evidence="4">
    <location>
        <begin position="165"/>
        <end position="196"/>
    </location>
</feature>
<evidence type="ECO:0000256" key="1">
    <source>
        <dbReference type="ARBA" id="ARBA00011028"/>
    </source>
</evidence>
<evidence type="ECO:0000313" key="7">
    <source>
        <dbReference type="Proteomes" id="UP000004892"/>
    </source>
</evidence>
<comment type="caution">
    <text evidence="6">The sequence shown here is derived from an EMBL/GenBank/DDBJ whole genome shotgun (WGS) entry which is preliminary data.</text>
</comment>
<keyword evidence="2" id="KW-0813">Transport</keyword>
<dbReference type="Proteomes" id="UP000004892">
    <property type="component" value="Unassembled WGS sequence"/>
</dbReference>
<accession>H1DJD3</accession>
<keyword evidence="7" id="KW-1185">Reference proteome</keyword>
<dbReference type="HOGENOM" id="CLU_016838_1_0_10"/>
<dbReference type="Gene3D" id="3.40.50.1980">
    <property type="entry name" value="Nitrogenase molybdenum iron protein domain"/>
    <property type="match status" value="2"/>
</dbReference>
<evidence type="ECO:0008006" key="8">
    <source>
        <dbReference type="Google" id="ProtNLM"/>
    </source>
</evidence>
<evidence type="ECO:0000256" key="4">
    <source>
        <dbReference type="SAM" id="Coils"/>
    </source>
</evidence>
<comment type="similarity">
    <text evidence="1">Belongs to the bacterial solute-binding protein 9 family.</text>
</comment>
<dbReference type="PANTHER" id="PTHR42953">
    <property type="entry name" value="HIGH-AFFINITY ZINC UPTAKE SYSTEM PROTEIN ZNUA-RELATED"/>
    <property type="match status" value="1"/>
</dbReference>
<reference evidence="6 7" key="1">
    <citation type="submission" date="2012-01" db="EMBL/GenBank/DDBJ databases">
        <title>The Genome Sequence of Odoribacter laneus YIT 12061.</title>
        <authorList>
            <consortium name="The Broad Institute Genome Sequencing Platform"/>
            <person name="Earl A."/>
            <person name="Ward D."/>
            <person name="Feldgarden M."/>
            <person name="Gevers D."/>
            <person name="Morotomi M."/>
            <person name="Young S.K."/>
            <person name="Zeng Q."/>
            <person name="Gargeya S."/>
            <person name="Fitzgerald M."/>
            <person name="Haas B."/>
            <person name="Abouelleil A."/>
            <person name="Alvarado L."/>
            <person name="Arachchi H.M."/>
            <person name="Berlin A."/>
            <person name="Chapman S.B."/>
            <person name="Gearin G."/>
            <person name="Goldberg J."/>
            <person name="Griggs A."/>
            <person name="Gujja S."/>
            <person name="Hansen M."/>
            <person name="Heiman D."/>
            <person name="Howarth C."/>
            <person name="Larimer J."/>
            <person name="Lui A."/>
            <person name="MacDonald P.J.P."/>
            <person name="McCowen C."/>
            <person name="Montmayeur A."/>
            <person name="Murphy C."/>
            <person name="Neiman D."/>
            <person name="Pearson M."/>
            <person name="Priest M."/>
            <person name="Roberts A."/>
            <person name="Saif S."/>
            <person name="Shea T."/>
            <person name="Sisk P."/>
            <person name="Stolte C."/>
            <person name="Sykes S."/>
            <person name="Wortman J."/>
            <person name="Nusbaum C."/>
            <person name="Birren B."/>
        </authorList>
    </citation>
    <scope>NUCLEOTIDE SEQUENCE [LARGE SCALE GENOMIC DNA]</scope>
    <source>
        <strain evidence="6 7">YIT 12061</strain>
    </source>
</reference>
<name>H1DJD3_9BACT</name>
<dbReference type="eggNOG" id="COG0803">
    <property type="taxonomic scope" value="Bacteria"/>
</dbReference>
<keyword evidence="4" id="KW-0175">Coiled coil</keyword>
<dbReference type="AlphaFoldDB" id="H1DJD3"/>
<gene>
    <name evidence="6" type="ORF">HMPREF9449_02005</name>
</gene>
<organism evidence="6 7">
    <name type="scientific">Odoribacter laneus YIT 12061</name>
    <dbReference type="NCBI Taxonomy" id="742817"/>
    <lineage>
        <taxon>Bacteria</taxon>
        <taxon>Pseudomonadati</taxon>
        <taxon>Bacteroidota</taxon>
        <taxon>Bacteroidia</taxon>
        <taxon>Bacteroidales</taxon>
        <taxon>Odoribacteraceae</taxon>
        <taxon>Odoribacter</taxon>
    </lineage>
</organism>
<feature type="signal peptide" evidence="5">
    <location>
        <begin position="1"/>
        <end position="23"/>
    </location>
</feature>
<dbReference type="InterPro" id="IPR050492">
    <property type="entry name" value="Bact_metal-bind_prot9"/>
</dbReference>
<protein>
    <recommendedName>
        <fullName evidence="8">ABC transporter substrate-binding protein</fullName>
    </recommendedName>
</protein>
<dbReference type="GeneID" id="98069562"/>
<dbReference type="GO" id="GO:0030001">
    <property type="term" value="P:metal ion transport"/>
    <property type="evidence" value="ECO:0007669"/>
    <property type="project" value="InterPro"/>
</dbReference>
<evidence type="ECO:0000256" key="3">
    <source>
        <dbReference type="ARBA" id="ARBA00022729"/>
    </source>
</evidence>
<evidence type="ECO:0000256" key="2">
    <source>
        <dbReference type="ARBA" id="ARBA00022448"/>
    </source>
</evidence>
<evidence type="ECO:0000313" key="6">
    <source>
        <dbReference type="EMBL" id="EHP46388.1"/>
    </source>
</evidence>
<keyword evidence="3 5" id="KW-0732">Signal</keyword>
<dbReference type="SUPFAM" id="SSF53807">
    <property type="entry name" value="Helical backbone' metal receptor"/>
    <property type="match status" value="1"/>
</dbReference>
<dbReference type="PATRIC" id="fig|742817.3.peg.2136"/>
<feature type="chain" id="PRO_5003549242" description="ABC transporter substrate-binding protein" evidence="5">
    <location>
        <begin position="24"/>
        <end position="294"/>
    </location>
</feature>
<dbReference type="InterPro" id="IPR006127">
    <property type="entry name" value="ZnuA-like"/>
</dbReference>
<dbReference type="GO" id="GO:0046872">
    <property type="term" value="F:metal ion binding"/>
    <property type="evidence" value="ECO:0007669"/>
    <property type="project" value="InterPro"/>
</dbReference>
<dbReference type="STRING" id="742817.HMPREF9449_02005"/>
<dbReference type="PANTHER" id="PTHR42953:SF3">
    <property type="entry name" value="HIGH-AFFINITY ZINC UPTAKE SYSTEM PROTEIN ZNUA"/>
    <property type="match status" value="1"/>
</dbReference>
<dbReference type="EMBL" id="ADMC01000025">
    <property type="protein sequence ID" value="EHP46388.1"/>
    <property type="molecule type" value="Genomic_DNA"/>
</dbReference>
<proteinExistence type="inferred from homology"/>
<evidence type="ECO:0000256" key="5">
    <source>
        <dbReference type="SAM" id="SignalP"/>
    </source>
</evidence>
<dbReference type="PROSITE" id="PS51257">
    <property type="entry name" value="PROKAR_LIPOPROTEIN"/>
    <property type="match status" value="1"/>
</dbReference>
<dbReference type="RefSeq" id="WP_009137152.1">
    <property type="nucleotide sequence ID" value="NZ_JH594596.1"/>
</dbReference>